<keyword evidence="4" id="KW-1185">Reference proteome</keyword>
<proteinExistence type="predicted"/>
<feature type="transmembrane region" description="Helical" evidence="2">
    <location>
        <begin position="49"/>
        <end position="66"/>
    </location>
</feature>
<evidence type="ECO:0000313" key="3">
    <source>
        <dbReference type="EMBL" id="CAK9267773.1"/>
    </source>
</evidence>
<evidence type="ECO:0000256" key="1">
    <source>
        <dbReference type="SAM" id="MobiDB-lite"/>
    </source>
</evidence>
<keyword evidence="2" id="KW-1133">Transmembrane helix</keyword>
<accession>A0ABP0WLN6</accession>
<dbReference type="Proteomes" id="UP001497444">
    <property type="component" value="Chromosome 2"/>
</dbReference>
<keyword evidence="2" id="KW-0812">Transmembrane</keyword>
<dbReference type="EMBL" id="OZ020097">
    <property type="protein sequence ID" value="CAK9267773.1"/>
    <property type="molecule type" value="Genomic_DNA"/>
</dbReference>
<evidence type="ECO:0000256" key="2">
    <source>
        <dbReference type="SAM" id="Phobius"/>
    </source>
</evidence>
<gene>
    <name evidence="3" type="ORF">CSSPJE1EN1_LOCUS13251</name>
</gene>
<name>A0ABP0WLN6_9BRYO</name>
<feature type="region of interest" description="Disordered" evidence="1">
    <location>
        <begin position="1"/>
        <end position="30"/>
    </location>
</feature>
<organism evidence="3 4">
    <name type="scientific">Sphagnum jensenii</name>
    <dbReference type="NCBI Taxonomy" id="128206"/>
    <lineage>
        <taxon>Eukaryota</taxon>
        <taxon>Viridiplantae</taxon>
        <taxon>Streptophyta</taxon>
        <taxon>Embryophyta</taxon>
        <taxon>Bryophyta</taxon>
        <taxon>Sphagnophytina</taxon>
        <taxon>Sphagnopsida</taxon>
        <taxon>Sphagnales</taxon>
        <taxon>Sphagnaceae</taxon>
        <taxon>Sphagnum</taxon>
    </lineage>
</organism>
<evidence type="ECO:0000313" key="4">
    <source>
        <dbReference type="Proteomes" id="UP001497444"/>
    </source>
</evidence>
<keyword evidence="2" id="KW-0472">Membrane</keyword>
<sequence length="96" mass="11054">MGQAKPIPVSTKNPPLPPPPKQKNHQKTNKRVATICKRKGSTIWKLHPVFLFFFCLQYWVFFRSVCEKLRKDLKFRNSKLAASSSSSSSSLTDFRL</sequence>
<reference evidence="3 4" key="1">
    <citation type="submission" date="2024-02" db="EMBL/GenBank/DDBJ databases">
        <authorList>
            <consortium name="ELIXIR-Norway"/>
            <consortium name="Elixir Norway"/>
        </authorList>
    </citation>
    <scope>NUCLEOTIDE SEQUENCE [LARGE SCALE GENOMIC DNA]</scope>
</reference>
<protein>
    <submittedName>
        <fullName evidence="3">Uncharacterized protein</fullName>
    </submittedName>
</protein>
<feature type="region of interest" description="Disordered" evidence="1">
    <location>
        <begin position="77"/>
        <end position="96"/>
    </location>
</feature>